<evidence type="ECO:0000313" key="7">
    <source>
        <dbReference type="Proteomes" id="UP000501168"/>
    </source>
</evidence>
<dbReference type="Gene3D" id="2.60.120.10">
    <property type="entry name" value="Jelly Rolls"/>
    <property type="match status" value="1"/>
</dbReference>
<protein>
    <submittedName>
        <fullName evidence="6">Crp/Fnr family transcriptional regulator</fullName>
    </submittedName>
</protein>
<dbReference type="Proteomes" id="UP000501168">
    <property type="component" value="Chromosome"/>
</dbReference>
<dbReference type="PROSITE" id="PS51063">
    <property type="entry name" value="HTH_CRP_2"/>
    <property type="match status" value="1"/>
</dbReference>
<dbReference type="RefSeq" id="WP_166914068.1">
    <property type="nucleotide sequence ID" value="NZ_CP050253.1"/>
</dbReference>
<dbReference type="KEGG" id="orb:IPMB12_00990"/>
<dbReference type="SUPFAM" id="SSF51206">
    <property type="entry name" value="cAMP-binding domain-like"/>
    <property type="match status" value="1"/>
</dbReference>
<dbReference type="InterPro" id="IPR036390">
    <property type="entry name" value="WH_DNA-bd_sf"/>
</dbReference>
<keyword evidence="7" id="KW-1185">Reference proteome</keyword>
<keyword evidence="3" id="KW-0804">Transcription</keyword>
<accession>A0A6G9I835</accession>
<evidence type="ECO:0000256" key="2">
    <source>
        <dbReference type="ARBA" id="ARBA00023125"/>
    </source>
</evidence>
<dbReference type="InParanoid" id="A0A6G9I835"/>
<feature type="domain" description="HTH crp-type" evidence="5">
    <location>
        <begin position="155"/>
        <end position="221"/>
    </location>
</feature>
<dbReference type="CDD" id="cd00038">
    <property type="entry name" value="CAP_ED"/>
    <property type="match status" value="1"/>
</dbReference>
<evidence type="ECO:0000256" key="3">
    <source>
        <dbReference type="ARBA" id="ARBA00023163"/>
    </source>
</evidence>
<dbReference type="EMBL" id="CP050253">
    <property type="protein sequence ID" value="QIQ20378.1"/>
    <property type="molecule type" value="Genomic_DNA"/>
</dbReference>
<dbReference type="InterPro" id="IPR000595">
    <property type="entry name" value="cNMP-bd_dom"/>
</dbReference>
<feature type="domain" description="Cyclic nucleotide-binding" evidence="4">
    <location>
        <begin position="41"/>
        <end position="141"/>
    </location>
</feature>
<dbReference type="AlphaFoldDB" id="A0A6G9I835"/>
<dbReference type="InterPro" id="IPR014710">
    <property type="entry name" value="RmlC-like_jellyroll"/>
</dbReference>
<dbReference type="GO" id="GO:0003700">
    <property type="term" value="F:DNA-binding transcription factor activity"/>
    <property type="evidence" value="ECO:0007669"/>
    <property type="project" value="TreeGrafter"/>
</dbReference>
<evidence type="ECO:0000259" key="4">
    <source>
        <dbReference type="PROSITE" id="PS50042"/>
    </source>
</evidence>
<keyword evidence="1" id="KW-0805">Transcription regulation</keyword>
<dbReference type="InterPro" id="IPR036388">
    <property type="entry name" value="WH-like_DNA-bd_sf"/>
</dbReference>
<dbReference type="InterPro" id="IPR012318">
    <property type="entry name" value="HTH_CRP"/>
</dbReference>
<dbReference type="GO" id="GO:0005829">
    <property type="term" value="C:cytosol"/>
    <property type="evidence" value="ECO:0007669"/>
    <property type="project" value="TreeGrafter"/>
</dbReference>
<dbReference type="Pfam" id="PF13545">
    <property type="entry name" value="HTH_Crp_2"/>
    <property type="match status" value="1"/>
</dbReference>
<dbReference type="PANTHER" id="PTHR24567:SF26">
    <property type="entry name" value="REGULATORY PROTEIN YEIL"/>
    <property type="match status" value="1"/>
</dbReference>
<gene>
    <name evidence="6" type="ORF">IPMB12_00990</name>
</gene>
<evidence type="ECO:0000256" key="1">
    <source>
        <dbReference type="ARBA" id="ARBA00023015"/>
    </source>
</evidence>
<keyword evidence="2" id="KW-0238">DNA-binding</keyword>
<sequence length="225" mass="26571">MIKKENNHWLLILDKLESESELFELVKRCPLEVMQHWKVNYFSKGTVIFEQNKIYDEFNIVIDGKINVYVQSADDRKYLQAQYQTGDIIGELEIFERKPYVSTVEAADDLTLLNISREHFLRWIELDSHFNRQLLLKFSQQYYQLAKKAAEDSLYSLQQRVCQYLLQEMKLSKQSTIFVNKKNLSDQYAVTIRSINRVLQQLKESGAIGINGDKVTIINQHRLEE</sequence>
<name>A0A6G9I835_9GAMM</name>
<dbReference type="PANTHER" id="PTHR24567">
    <property type="entry name" value="CRP FAMILY TRANSCRIPTIONAL REGULATORY PROTEIN"/>
    <property type="match status" value="1"/>
</dbReference>
<organism evidence="6 7">
    <name type="scientific">Zophobihabitans entericus</name>
    <dbReference type="NCBI Taxonomy" id="1635327"/>
    <lineage>
        <taxon>Bacteria</taxon>
        <taxon>Pseudomonadati</taxon>
        <taxon>Pseudomonadota</taxon>
        <taxon>Gammaproteobacteria</taxon>
        <taxon>Orbales</taxon>
        <taxon>Orbaceae</taxon>
        <taxon>Zophobihabitans</taxon>
    </lineage>
</organism>
<dbReference type="InterPro" id="IPR018490">
    <property type="entry name" value="cNMP-bd_dom_sf"/>
</dbReference>
<evidence type="ECO:0000259" key="5">
    <source>
        <dbReference type="PROSITE" id="PS51063"/>
    </source>
</evidence>
<dbReference type="SUPFAM" id="SSF46785">
    <property type="entry name" value="Winged helix' DNA-binding domain"/>
    <property type="match status" value="1"/>
</dbReference>
<dbReference type="PROSITE" id="PS50042">
    <property type="entry name" value="CNMP_BINDING_3"/>
    <property type="match status" value="1"/>
</dbReference>
<dbReference type="Pfam" id="PF00027">
    <property type="entry name" value="cNMP_binding"/>
    <property type="match status" value="1"/>
</dbReference>
<dbReference type="GO" id="GO:0003677">
    <property type="term" value="F:DNA binding"/>
    <property type="evidence" value="ECO:0007669"/>
    <property type="project" value="UniProtKB-KW"/>
</dbReference>
<dbReference type="InterPro" id="IPR050397">
    <property type="entry name" value="Env_Response_Regulators"/>
</dbReference>
<dbReference type="Gene3D" id="1.10.10.10">
    <property type="entry name" value="Winged helix-like DNA-binding domain superfamily/Winged helix DNA-binding domain"/>
    <property type="match status" value="1"/>
</dbReference>
<proteinExistence type="predicted"/>
<evidence type="ECO:0000313" key="6">
    <source>
        <dbReference type="EMBL" id="QIQ20378.1"/>
    </source>
</evidence>
<dbReference type="SMART" id="SM00100">
    <property type="entry name" value="cNMP"/>
    <property type="match status" value="1"/>
</dbReference>
<reference evidence="6 7" key="1">
    <citation type="submission" date="2020-03" db="EMBL/GenBank/DDBJ databases">
        <title>Complete genome sequence of Orbus sp. IPMB12 (BCRC 80908).</title>
        <authorList>
            <person name="Lo W.-S."/>
            <person name="Chang T.-H."/>
            <person name="Kuo C.-H."/>
        </authorList>
    </citation>
    <scope>NUCLEOTIDE SEQUENCE [LARGE SCALE GENOMIC DNA]</scope>
    <source>
        <strain evidence="6 7">IPMB12</strain>
    </source>
</reference>